<evidence type="ECO:0000313" key="5">
    <source>
        <dbReference type="EMBL" id="CAL4793544.1"/>
    </source>
</evidence>
<keyword evidence="6" id="KW-1185">Reference proteome</keyword>
<sequence length="1792" mass="202991">MAKHILQTVKSGCILILPMAFDALLFVYPGEDADELGMVVVSVRGTCKFGSSGKKVLEGGGLKKPVEMRQFAQVPCHPARWVQRSTFLLPEAVYWLSLLATKSYPPPKPNRINPANKAEDEGFFYDFLVPYLKGRPCDITSHRKMIENNPYGHVRFGLHALVVHALGLPHVVSKRLMVFFQLCTLRNLTGYFQNPNGLASLPQPVLGCLFEFLPKPDAKRVVEASRLWGYQVLPSCFGHGKLHLERFAQSHPRHCLKMEGLYDRLLETMQGVARKLCKIVSRQDLENHGNHSFAMMVTSELHLLRSKMSKEGVLAFLQESRDDSSDLQAALQHLQQHGTIDGTIPMPASISQFLQKVDMALLAPANSERPDVILHPQSSRCPDLLDNDLLEWLDAVKSWMEAADDENHFRVVLLFEEKVLDIAMSGDSLLDWPVAYITNSSEATAVCTKLFGTLEAYVAVCEKPNQPWTALRHSRILLVAWTMACLQDAFLRKHRGDAFRHVLKDFAPPLAAHTLEHLLIPEKRWMRLGHRVEIYLKSNSNLKHQLLVPGREGLGDFLALAAAATSYLPEVRRAWTEAREKAQHAEREWQDRSDQKDEWANSLALAIEQDKQLLQISDQSDHQQPWKRRKTSQTLKRNLVQEQSGSKRQRQTEERSLQRPLPAIVEPLPKMSDFEAEAKAIIFSTHLPEELSLLGSSFCLARHLLDFDAGHPCEVSQPPAFSWHSHFFEFSRMRVPNLQAAPRFELFADCNPTYRDGKQQENYFHPLKQSIGFYHPDYELEGLHLLWRWQGVLLNPFQTSWPKPGEPPELYRMEFPDESQVSEEWILGLPSENEVLAQMYLPSPFKNMSKAQFRSLGFVASLPHLHLRKLLPALQQGELPIEDPRVKVLCQQVLYRMGPADVEKCFLGRCCKEDLLELADWPSVLALSEQFQALEAERGSIEALTSLMICCNYLAQFGENGSHPAEKAIQICRQVLKSWAHDARQRFRTQDQQAPEAQEVRQRFAKLLLCYIQSFRLVPADGLRPEEALELAKARVDLEHCLGISGDLLDETDMATISEICSLHENQLAHSNILDELLSEFLPQLITVSTWQPPTDSPLEMWRLADTAGGVVAIHPSRGLLLFNGKPVGCLPREIRKHPQFKAIFGDVAFFAWPLAKQGDLFEAGPVNNKGYVFGLLPGQKLLVQEKSVQSDTALTLLPNAYIAQVGLRTELVENYAHWFCERERKIWFRPKDDVDGREYSIQVSAGCKQGKLTCTLTHAKDSKMQVFLPSEPGLAHLVKVLAFIEPPEFVEYLGDSQGKLAEVHFLRMGLKFLLCDNGLALKSADFPGHQLASKQKLDMLRGFRCFLLLEEARPTHRASETWAKPAGLVVLPEGTIGFSGQEDFLHCGLQFQGSRRKFSLFKIHWEDGQLEANTTVGRLQVASLLWACARTEPEPLFGRPARWKALELLRQCWQNEPFDKAFQDSKKRSINGAEVDFDQPCTRSGKPGDPAEYWIRAAARRGLGEEWRLLNASEEAQAFGAAPEFKEITSRPAAAAFQFSDYATISRKKFSPPNAISDGLQTWVSSRVNMSLLACGSSPDGTALTWVGWPQQLPLPPQNELACLWRIAHEDADSCRILRARLGFASVLAAKQGAQSKFHWHVALACAMSYFPAAFPQLPKWARRAVLHQPSSATPDTIAAYLRSFQCLVARTEEECRSEEGVRPTKADSRCWQELKRFEQRELQRFKEVGARLEKWDLSIKNKVKETGAQKVQLRYDQESFNREVREVTTVACKVHLRCQEAEISNDFKRK</sequence>
<keyword evidence="2" id="KW-0732">Signal</keyword>
<evidence type="ECO:0000313" key="3">
    <source>
        <dbReference type="EMBL" id="CAI4006232.1"/>
    </source>
</evidence>
<dbReference type="Proteomes" id="UP001152797">
    <property type="component" value="Unassembled WGS sequence"/>
</dbReference>
<feature type="chain" id="PRO_5043271215" evidence="2">
    <location>
        <begin position="34"/>
        <end position="1792"/>
    </location>
</feature>
<accession>A0A9P1DAK1</accession>
<keyword evidence="5" id="KW-0378">Hydrolase</keyword>
<proteinExistence type="predicted"/>
<protein>
    <submittedName>
        <fullName evidence="5">Ubiquitinyl hydrolase 1</fullName>
    </submittedName>
</protein>
<evidence type="ECO:0000256" key="2">
    <source>
        <dbReference type="SAM" id="SignalP"/>
    </source>
</evidence>
<evidence type="ECO:0000313" key="4">
    <source>
        <dbReference type="EMBL" id="CAL1159607.1"/>
    </source>
</evidence>
<dbReference type="OrthoDB" id="3182339at2759"/>
<feature type="compositionally biased region" description="Polar residues" evidence="1">
    <location>
        <begin position="632"/>
        <end position="646"/>
    </location>
</feature>
<dbReference type="GO" id="GO:0016787">
    <property type="term" value="F:hydrolase activity"/>
    <property type="evidence" value="ECO:0007669"/>
    <property type="project" value="UniProtKB-KW"/>
</dbReference>
<dbReference type="EMBL" id="CAMXCT030003780">
    <property type="protein sequence ID" value="CAL4793544.1"/>
    <property type="molecule type" value="Genomic_DNA"/>
</dbReference>
<gene>
    <name evidence="3" type="ORF">C1SCF055_LOCUS31889</name>
</gene>
<organism evidence="3">
    <name type="scientific">Cladocopium goreaui</name>
    <dbReference type="NCBI Taxonomy" id="2562237"/>
    <lineage>
        <taxon>Eukaryota</taxon>
        <taxon>Sar</taxon>
        <taxon>Alveolata</taxon>
        <taxon>Dinophyceae</taxon>
        <taxon>Suessiales</taxon>
        <taxon>Symbiodiniaceae</taxon>
        <taxon>Cladocopium</taxon>
    </lineage>
</organism>
<feature type="signal peptide" evidence="2">
    <location>
        <begin position="1"/>
        <end position="33"/>
    </location>
</feature>
<dbReference type="EMBL" id="CAMXCT010003780">
    <property type="protein sequence ID" value="CAI4006232.1"/>
    <property type="molecule type" value="Genomic_DNA"/>
</dbReference>
<evidence type="ECO:0000256" key="1">
    <source>
        <dbReference type="SAM" id="MobiDB-lite"/>
    </source>
</evidence>
<name>A0A9P1DAK1_9DINO</name>
<feature type="region of interest" description="Disordered" evidence="1">
    <location>
        <begin position="617"/>
        <end position="662"/>
    </location>
</feature>
<comment type="caution">
    <text evidence="3">The sequence shown here is derived from an EMBL/GenBank/DDBJ whole genome shotgun (WGS) entry which is preliminary data.</text>
</comment>
<dbReference type="EMBL" id="CAMXCT020003780">
    <property type="protein sequence ID" value="CAL1159607.1"/>
    <property type="molecule type" value="Genomic_DNA"/>
</dbReference>
<evidence type="ECO:0000313" key="6">
    <source>
        <dbReference type="Proteomes" id="UP001152797"/>
    </source>
</evidence>
<reference evidence="4" key="2">
    <citation type="submission" date="2024-04" db="EMBL/GenBank/DDBJ databases">
        <authorList>
            <person name="Chen Y."/>
            <person name="Shah S."/>
            <person name="Dougan E. K."/>
            <person name="Thang M."/>
            <person name="Chan C."/>
        </authorList>
    </citation>
    <scope>NUCLEOTIDE SEQUENCE [LARGE SCALE GENOMIC DNA]</scope>
</reference>
<reference evidence="3" key="1">
    <citation type="submission" date="2022-10" db="EMBL/GenBank/DDBJ databases">
        <authorList>
            <person name="Chen Y."/>
            <person name="Dougan E. K."/>
            <person name="Chan C."/>
            <person name="Rhodes N."/>
            <person name="Thang M."/>
        </authorList>
    </citation>
    <scope>NUCLEOTIDE SEQUENCE</scope>
</reference>